<reference evidence="2" key="1">
    <citation type="submission" date="2023-04" db="EMBL/GenBank/DDBJ databases">
        <authorList>
            <consortium name="ELIXIR-Norway"/>
        </authorList>
    </citation>
    <scope>NUCLEOTIDE SEQUENCE [LARGE SCALE GENOMIC DNA]</scope>
</reference>
<sequence>MSLLVWGMGGSQEQVSPQGTGISRGRASPPEDSPHPALGAKWPPNSEKPTDLRGSAEAETQLQGAPPDPSAQQRVAAESLGSCGHQAGRGRRQRAPGEDAAARKGFEEVGADGQRGARGLWPFAGNTTFVTGHETERPEALALHFG</sequence>
<keyword evidence="3" id="KW-1185">Reference proteome</keyword>
<evidence type="ECO:0000313" key="2">
    <source>
        <dbReference type="EMBL" id="CAI9168320.1"/>
    </source>
</evidence>
<dbReference type="EMBL" id="OX459964">
    <property type="protein sequence ID" value="CAI9168320.1"/>
    <property type="molecule type" value="Genomic_DNA"/>
</dbReference>
<proteinExistence type="predicted"/>
<protein>
    <submittedName>
        <fullName evidence="2">Uncharacterized protein</fullName>
    </submittedName>
</protein>
<dbReference type="Proteomes" id="UP001176941">
    <property type="component" value="Chromosome 28"/>
</dbReference>
<accession>A0ABN8Z4H5</accession>
<evidence type="ECO:0000313" key="3">
    <source>
        <dbReference type="Proteomes" id="UP001176941"/>
    </source>
</evidence>
<evidence type="ECO:0000256" key="1">
    <source>
        <dbReference type="SAM" id="MobiDB-lite"/>
    </source>
</evidence>
<feature type="compositionally biased region" description="Polar residues" evidence="1">
    <location>
        <begin position="11"/>
        <end position="21"/>
    </location>
</feature>
<organism evidence="2 3">
    <name type="scientific">Rangifer tarandus platyrhynchus</name>
    <name type="common">Svalbard reindeer</name>
    <dbReference type="NCBI Taxonomy" id="3082113"/>
    <lineage>
        <taxon>Eukaryota</taxon>
        <taxon>Metazoa</taxon>
        <taxon>Chordata</taxon>
        <taxon>Craniata</taxon>
        <taxon>Vertebrata</taxon>
        <taxon>Euteleostomi</taxon>
        <taxon>Mammalia</taxon>
        <taxon>Eutheria</taxon>
        <taxon>Laurasiatheria</taxon>
        <taxon>Artiodactyla</taxon>
        <taxon>Ruminantia</taxon>
        <taxon>Pecora</taxon>
        <taxon>Cervidae</taxon>
        <taxon>Odocoileinae</taxon>
        <taxon>Rangifer</taxon>
    </lineage>
</organism>
<feature type="region of interest" description="Disordered" evidence="1">
    <location>
        <begin position="1"/>
        <end position="101"/>
    </location>
</feature>
<gene>
    <name evidence="2" type="ORF">MRATA1EN1_LOCUS17282</name>
</gene>
<name>A0ABN8Z4H5_RANTA</name>